<dbReference type="Proteomes" id="UP000465241">
    <property type="component" value="Unassembled WGS sequence"/>
</dbReference>
<name>A0A7I9WGJ2_9MYCO</name>
<dbReference type="SMART" id="SM00062">
    <property type="entry name" value="PBPb"/>
    <property type="match status" value="1"/>
</dbReference>
<accession>A0A7I9WGJ2</accession>
<protein>
    <submittedName>
        <fullName evidence="3">Amino acid ABC transporter substrate-binding protein</fullName>
    </submittedName>
</protein>
<dbReference type="AlphaFoldDB" id="A0A7I9WGJ2"/>
<evidence type="ECO:0000256" key="1">
    <source>
        <dbReference type="ARBA" id="ARBA00022729"/>
    </source>
</evidence>
<evidence type="ECO:0000259" key="2">
    <source>
        <dbReference type="SMART" id="SM00062"/>
    </source>
</evidence>
<dbReference type="InterPro" id="IPR001638">
    <property type="entry name" value="Solute-binding_3/MltF_N"/>
</dbReference>
<keyword evidence="4" id="KW-1185">Reference proteome</keyword>
<dbReference type="Pfam" id="PF00497">
    <property type="entry name" value="SBP_bac_3"/>
    <property type="match status" value="1"/>
</dbReference>
<dbReference type="Gene3D" id="3.40.190.10">
    <property type="entry name" value="Periplasmic binding protein-like II"/>
    <property type="match status" value="2"/>
</dbReference>
<dbReference type="PANTHER" id="PTHR35936">
    <property type="entry name" value="MEMBRANE-BOUND LYTIC MUREIN TRANSGLYCOSYLASE F"/>
    <property type="match status" value="1"/>
</dbReference>
<dbReference type="RefSeq" id="WP_246243627.1">
    <property type="nucleotide sequence ID" value="NZ_BAAAMC010000003.1"/>
</dbReference>
<dbReference type="SUPFAM" id="SSF53850">
    <property type="entry name" value="Periplasmic binding protein-like II"/>
    <property type="match status" value="1"/>
</dbReference>
<dbReference type="CDD" id="cd13530">
    <property type="entry name" value="PBP2_peptides_like"/>
    <property type="match status" value="1"/>
</dbReference>
<comment type="caution">
    <text evidence="3">The sequence shown here is derived from an EMBL/GenBank/DDBJ whole genome shotgun (WGS) entry which is preliminary data.</text>
</comment>
<feature type="domain" description="Solute-binding protein family 3/N-terminal" evidence="2">
    <location>
        <begin position="4"/>
        <end position="225"/>
    </location>
</feature>
<keyword evidence="1" id="KW-0732">Signal</keyword>
<reference evidence="3 4" key="1">
    <citation type="journal article" date="2019" name="Emerg. Microbes Infect.">
        <title>Comprehensive subspecies identification of 175 nontuberculous mycobacteria species based on 7547 genomic profiles.</title>
        <authorList>
            <person name="Matsumoto Y."/>
            <person name="Kinjo T."/>
            <person name="Motooka D."/>
            <person name="Nabeya D."/>
            <person name="Jung N."/>
            <person name="Uechi K."/>
            <person name="Horii T."/>
            <person name="Iida T."/>
            <person name="Fujita J."/>
            <person name="Nakamura S."/>
        </authorList>
    </citation>
    <scope>NUCLEOTIDE SEQUENCE [LARGE SCALE GENOMIC DNA]</scope>
    <source>
        <strain evidence="3 4">JCM 13392</strain>
    </source>
</reference>
<evidence type="ECO:0000313" key="3">
    <source>
        <dbReference type="EMBL" id="GFG56865.1"/>
    </source>
</evidence>
<organism evidence="3 4">
    <name type="scientific">Mycolicibacterium murale</name>
    <dbReference type="NCBI Taxonomy" id="182220"/>
    <lineage>
        <taxon>Bacteria</taxon>
        <taxon>Bacillati</taxon>
        <taxon>Actinomycetota</taxon>
        <taxon>Actinomycetes</taxon>
        <taxon>Mycobacteriales</taxon>
        <taxon>Mycobacteriaceae</taxon>
        <taxon>Mycolicibacterium</taxon>
    </lineage>
</organism>
<dbReference type="PANTHER" id="PTHR35936:SF17">
    <property type="entry name" value="ARGININE-BINDING EXTRACELLULAR PROTEIN ARTP"/>
    <property type="match status" value="1"/>
</dbReference>
<gene>
    <name evidence="3" type="ORF">MMUR_10010</name>
</gene>
<evidence type="ECO:0000313" key="4">
    <source>
        <dbReference type="Proteomes" id="UP000465241"/>
    </source>
</evidence>
<proteinExistence type="predicted"/>
<dbReference type="EMBL" id="BLKT01000003">
    <property type="protein sequence ID" value="GFG56865.1"/>
    <property type="molecule type" value="Genomic_DNA"/>
</dbReference>
<sequence>MTPTLRLACVNLAAPPLFDKADAHGIRRGYEPSAADTVAARMGRTVEWVITTWDDMIPAVNEGRADAVWCGQGITEARAALVDFTNPYAVFDESALVRADSSVCAPEDLAGLRVGAIAVSTNMTLVQTFPEVIPVPFGGSADVFGDMIGALRRGEVDAIVDDDVALVPVGDEPDLKVAFTVATRNRWGIGVAKGNTGLLDALNDALAAVIADGSLEQVWKQWMPDLVFPLRFEGD</sequence>